<comment type="similarity">
    <text evidence="2">Belongs to the CDI family. ICK/KRP subfamily.</text>
</comment>
<dbReference type="GO" id="GO:0051726">
    <property type="term" value="P:regulation of cell cycle"/>
    <property type="evidence" value="ECO:0007669"/>
    <property type="project" value="InterPro"/>
</dbReference>
<reference evidence="6" key="1">
    <citation type="submission" date="2018-01" db="EMBL/GenBank/DDBJ databases">
        <authorList>
            <person name="Mao J.F."/>
        </authorList>
    </citation>
    <scope>NUCLEOTIDE SEQUENCE</scope>
    <source>
        <strain evidence="6">Huo1</strain>
        <tissue evidence="6">Leaf</tissue>
    </source>
</reference>
<dbReference type="PANTHER" id="PTHR46776">
    <property type="entry name" value="CYCLIN-DEPENDENT KINASE INHIBITOR 4-RELATED"/>
    <property type="match status" value="1"/>
</dbReference>
<evidence type="ECO:0000259" key="5">
    <source>
        <dbReference type="Pfam" id="PF02234"/>
    </source>
</evidence>
<keyword evidence="4" id="KW-0131">Cell cycle</keyword>
<protein>
    <recommendedName>
        <fullName evidence="5">Cyclin-dependent kinase inhibitor domain-containing protein</fullName>
    </recommendedName>
</protein>
<keyword evidence="7" id="KW-1185">Reference proteome</keyword>
<comment type="subcellular location">
    <subcellularLocation>
        <location evidence="1">Nucleus</location>
        <location evidence="1">Nucleoplasm</location>
    </subcellularLocation>
</comment>
<dbReference type="Proteomes" id="UP000298416">
    <property type="component" value="Unassembled WGS sequence"/>
</dbReference>
<proteinExistence type="inferred from homology"/>
<feature type="domain" description="Cyclin-dependent kinase inhibitor" evidence="5">
    <location>
        <begin position="67"/>
        <end position="109"/>
    </location>
</feature>
<sequence>MQHNLKRIPREETQISLYCVFEDAELPSSPDLEAGRSGRGREISTSACANFSEATRQVVVKSAAKTPSAAELEEFFTVAEEYVQKRFTQKYNYDIVKDAPILGGRYQWVPNPTHI</sequence>
<dbReference type="Pfam" id="PF02234">
    <property type="entry name" value="CDI"/>
    <property type="match status" value="1"/>
</dbReference>
<comment type="caution">
    <text evidence="6">The sequence shown here is derived from an EMBL/GenBank/DDBJ whole genome shotgun (WGS) entry which is preliminary data.</text>
</comment>
<keyword evidence="3" id="KW-0649">Protein kinase inhibitor</keyword>
<dbReference type="Gene3D" id="4.10.365.10">
    <property type="entry name" value="p27"/>
    <property type="match status" value="1"/>
</dbReference>
<organism evidence="6">
    <name type="scientific">Salvia splendens</name>
    <name type="common">Scarlet sage</name>
    <dbReference type="NCBI Taxonomy" id="180675"/>
    <lineage>
        <taxon>Eukaryota</taxon>
        <taxon>Viridiplantae</taxon>
        <taxon>Streptophyta</taxon>
        <taxon>Embryophyta</taxon>
        <taxon>Tracheophyta</taxon>
        <taxon>Spermatophyta</taxon>
        <taxon>Magnoliopsida</taxon>
        <taxon>eudicotyledons</taxon>
        <taxon>Gunneridae</taxon>
        <taxon>Pentapetalae</taxon>
        <taxon>asterids</taxon>
        <taxon>lamiids</taxon>
        <taxon>Lamiales</taxon>
        <taxon>Lamiaceae</taxon>
        <taxon>Nepetoideae</taxon>
        <taxon>Mentheae</taxon>
        <taxon>Salviinae</taxon>
        <taxon>Salvia</taxon>
        <taxon>Salvia subgen. Calosphace</taxon>
        <taxon>core Calosphace</taxon>
    </lineage>
</organism>
<evidence type="ECO:0000313" key="6">
    <source>
        <dbReference type="EMBL" id="KAG6432944.1"/>
    </source>
</evidence>
<dbReference type="OrthoDB" id="9940972at2759"/>
<dbReference type="InterPro" id="IPR044275">
    <property type="entry name" value="KRP"/>
</dbReference>
<dbReference type="GO" id="GO:0004861">
    <property type="term" value="F:cyclin-dependent protein serine/threonine kinase inhibitor activity"/>
    <property type="evidence" value="ECO:0007669"/>
    <property type="project" value="InterPro"/>
</dbReference>
<evidence type="ECO:0000256" key="3">
    <source>
        <dbReference type="ARBA" id="ARBA00023013"/>
    </source>
</evidence>
<dbReference type="EMBL" id="PNBA02000002">
    <property type="protein sequence ID" value="KAG6432944.1"/>
    <property type="molecule type" value="Genomic_DNA"/>
</dbReference>
<dbReference type="GO" id="GO:0005654">
    <property type="term" value="C:nucleoplasm"/>
    <property type="evidence" value="ECO:0007669"/>
    <property type="project" value="UniProtKB-SubCell"/>
</dbReference>
<evidence type="ECO:0000313" key="7">
    <source>
        <dbReference type="Proteomes" id="UP000298416"/>
    </source>
</evidence>
<evidence type="ECO:0000256" key="2">
    <source>
        <dbReference type="ARBA" id="ARBA00010274"/>
    </source>
</evidence>
<evidence type="ECO:0000256" key="1">
    <source>
        <dbReference type="ARBA" id="ARBA00004642"/>
    </source>
</evidence>
<accession>A0A8X9AAR9</accession>
<evidence type="ECO:0000256" key="4">
    <source>
        <dbReference type="ARBA" id="ARBA00023306"/>
    </source>
</evidence>
<name>A0A8X9AAR9_SALSN</name>
<dbReference type="InterPro" id="IPR044898">
    <property type="entry name" value="CDI_dom_sf"/>
</dbReference>
<reference evidence="6" key="2">
    <citation type="submission" date="2020-08" db="EMBL/GenBank/DDBJ databases">
        <title>Plant Genome Project.</title>
        <authorList>
            <person name="Zhang R.-G."/>
        </authorList>
    </citation>
    <scope>NUCLEOTIDE SEQUENCE</scope>
    <source>
        <strain evidence="6">Huo1</strain>
        <tissue evidence="6">Leaf</tissue>
    </source>
</reference>
<dbReference type="AlphaFoldDB" id="A0A8X9AAR9"/>
<gene>
    <name evidence="6" type="ORF">SASPL_104538</name>
</gene>
<dbReference type="InterPro" id="IPR003175">
    <property type="entry name" value="CDI_dom"/>
</dbReference>